<accession>A0ABV2SQZ7</accession>
<name>A0ABV2SQZ7_9GAMM</name>
<organism evidence="2 3">
    <name type="scientific">Endozoicomonas lisbonensis</name>
    <dbReference type="NCBI Taxonomy" id="3120522"/>
    <lineage>
        <taxon>Bacteria</taxon>
        <taxon>Pseudomonadati</taxon>
        <taxon>Pseudomonadota</taxon>
        <taxon>Gammaproteobacteria</taxon>
        <taxon>Oceanospirillales</taxon>
        <taxon>Endozoicomonadaceae</taxon>
        <taxon>Endozoicomonas</taxon>
    </lineage>
</organism>
<dbReference type="InterPro" id="IPR022266">
    <property type="entry name" value="DtrJ-like"/>
</dbReference>
<proteinExistence type="predicted"/>
<keyword evidence="1" id="KW-1133">Transmembrane helix</keyword>
<sequence length="196" mass="22714">MTIWCFGLGLILLWLAISGQSMNQYLQKEQQQYARRLGQDNAVWIMRTGNHLFATTIVKSGIQRFLIERTTPDRKMGEGLAKVIEFFQGVVKNFLSLMQQLFYRVSVLLACLPFWGVMFIAAIIDGLLIRKIRYHDFHYTSPLQNLWSRRASKWIPGLFLYLIIIPLPVPVLLIPAAAWLTALCLGWWTANWQKKV</sequence>
<comment type="caution">
    <text evidence="2">The sequence shown here is derived from an EMBL/GenBank/DDBJ whole genome shotgun (WGS) entry which is preliminary data.</text>
</comment>
<dbReference type="RefSeq" id="WP_354009295.1">
    <property type="nucleotide sequence ID" value="NZ_JBEWTA010000001.1"/>
</dbReference>
<keyword evidence="3" id="KW-1185">Reference proteome</keyword>
<evidence type="ECO:0000313" key="3">
    <source>
        <dbReference type="Proteomes" id="UP001549366"/>
    </source>
</evidence>
<evidence type="ECO:0000256" key="1">
    <source>
        <dbReference type="SAM" id="Phobius"/>
    </source>
</evidence>
<feature type="transmembrane region" description="Helical" evidence="1">
    <location>
        <begin position="101"/>
        <end position="124"/>
    </location>
</feature>
<evidence type="ECO:0000313" key="2">
    <source>
        <dbReference type="EMBL" id="MET4759298.1"/>
    </source>
</evidence>
<reference evidence="2 3" key="1">
    <citation type="submission" date="2024-06" db="EMBL/GenBank/DDBJ databases">
        <title>Genomic Encyclopedia of Type Strains, Phase V (KMG-V): Genome sequencing to study the core and pangenomes of soil and plant-associated prokaryotes.</title>
        <authorList>
            <person name="Whitman W."/>
        </authorList>
    </citation>
    <scope>NUCLEOTIDE SEQUENCE [LARGE SCALE GENOMIC DNA]</scope>
    <source>
        <strain evidence="2 3">NE40</strain>
    </source>
</reference>
<dbReference type="Proteomes" id="UP001549366">
    <property type="component" value="Unassembled WGS sequence"/>
</dbReference>
<protein>
    <recommendedName>
        <fullName evidence="4">DUF4400 domain-containing protein</fullName>
    </recommendedName>
</protein>
<keyword evidence="1" id="KW-0472">Membrane</keyword>
<dbReference type="EMBL" id="JBEWTB010000002">
    <property type="protein sequence ID" value="MET4759298.1"/>
    <property type="molecule type" value="Genomic_DNA"/>
</dbReference>
<gene>
    <name evidence="2" type="ORF">V5J35_004490</name>
</gene>
<feature type="transmembrane region" description="Helical" evidence="1">
    <location>
        <begin position="158"/>
        <end position="188"/>
    </location>
</feature>
<evidence type="ECO:0008006" key="4">
    <source>
        <dbReference type="Google" id="ProtNLM"/>
    </source>
</evidence>
<dbReference type="Pfam" id="PF14348">
    <property type="entry name" value="DtrJ-like"/>
    <property type="match status" value="1"/>
</dbReference>
<keyword evidence="1" id="KW-0812">Transmembrane</keyword>